<dbReference type="AlphaFoldDB" id="A0A835S2V3"/>
<comment type="caution">
    <text evidence="1">The sequence shown here is derived from an EMBL/GenBank/DDBJ whole genome shotgun (WGS) entry which is preliminary data.</text>
</comment>
<sequence>MDRFSSVLTPVSSSVVSQRVAFVDDNGQAYHSPPNQLAALRRKLHGNRTRGAAPAESEISWVRS</sequence>
<accession>A0A835S2V3</accession>
<dbReference type="EMBL" id="JADCNL010000001">
    <property type="protein sequence ID" value="KAG0499006.1"/>
    <property type="molecule type" value="Genomic_DNA"/>
</dbReference>
<organism evidence="1 2">
    <name type="scientific">Vanilla planifolia</name>
    <name type="common">Vanilla</name>
    <dbReference type="NCBI Taxonomy" id="51239"/>
    <lineage>
        <taxon>Eukaryota</taxon>
        <taxon>Viridiplantae</taxon>
        <taxon>Streptophyta</taxon>
        <taxon>Embryophyta</taxon>
        <taxon>Tracheophyta</taxon>
        <taxon>Spermatophyta</taxon>
        <taxon>Magnoliopsida</taxon>
        <taxon>Liliopsida</taxon>
        <taxon>Asparagales</taxon>
        <taxon>Orchidaceae</taxon>
        <taxon>Vanilloideae</taxon>
        <taxon>Vanilleae</taxon>
        <taxon>Vanilla</taxon>
    </lineage>
</organism>
<reference evidence="1 2" key="1">
    <citation type="journal article" date="2020" name="Nat. Food">
        <title>A phased Vanilla planifolia genome enables genetic improvement of flavour and production.</title>
        <authorList>
            <person name="Hasing T."/>
            <person name="Tang H."/>
            <person name="Brym M."/>
            <person name="Khazi F."/>
            <person name="Huang T."/>
            <person name="Chambers A.H."/>
        </authorList>
    </citation>
    <scope>NUCLEOTIDE SEQUENCE [LARGE SCALE GENOMIC DNA]</scope>
    <source>
        <tissue evidence="1">Leaf</tissue>
    </source>
</reference>
<proteinExistence type="predicted"/>
<dbReference type="OrthoDB" id="6108017at2759"/>
<gene>
    <name evidence="1" type="ORF">HPP92_003697</name>
</gene>
<protein>
    <submittedName>
        <fullName evidence="1">Uncharacterized protein</fullName>
    </submittedName>
</protein>
<evidence type="ECO:0000313" key="2">
    <source>
        <dbReference type="Proteomes" id="UP000636800"/>
    </source>
</evidence>
<dbReference type="Proteomes" id="UP000636800">
    <property type="component" value="Chromosome 1"/>
</dbReference>
<keyword evidence="2" id="KW-1185">Reference proteome</keyword>
<evidence type="ECO:0000313" key="1">
    <source>
        <dbReference type="EMBL" id="KAG0499006.1"/>
    </source>
</evidence>
<name>A0A835S2V3_VANPL</name>